<dbReference type="PANTHER" id="PTHR43798:SF33">
    <property type="entry name" value="HYDROLASE, PUTATIVE (AFU_ORTHOLOGUE AFUA_2G14860)-RELATED"/>
    <property type="match status" value="1"/>
</dbReference>
<dbReference type="AlphaFoldDB" id="A0A919RDK0"/>
<name>A0A919RDK0_9ACTN</name>
<reference evidence="4" key="1">
    <citation type="submission" date="2021-01" db="EMBL/GenBank/DDBJ databases">
        <title>Whole genome shotgun sequence of Sinosporangium siamense NBRC 109515.</title>
        <authorList>
            <person name="Komaki H."/>
            <person name="Tamura T."/>
        </authorList>
    </citation>
    <scope>NUCLEOTIDE SEQUENCE</scope>
    <source>
        <strain evidence="4">NBRC 109515</strain>
    </source>
</reference>
<dbReference type="Proteomes" id="UP000606172">
    <property type="component" value="Unassembled WGS sequence"/>
</dbReference>
<sequence length="281" mass="30871">MYVQINGNRLHIEVLGDRPGVPTIIAHHGAPGLGSLAEPRASFGRLSDAYRVVVFDARGSGASDDNGPFTHAQWVADVDAVREWIGAEQIVVAGGSYGGFIAMEYAIAHSDRVSAMVLRDTSPDNSNEAAARANALASARVTVDLEKFERIMTGTTRDDADLRDCWTEILPLYDHDYDPSLTARRAEATPYHYRTHNYAFSVNQHTYDVKPKLPTVTAPTLITVGRHDWITPVACSETIAELIPSSTLVVFENSGHSPQVEEADLWEATVREFLEEVHATR</sequence>
<dbReference type="InterPro" id="IPR002410">
    <property type="entry name" value="Peptidase_S33"/>
</dbReference>
<dbReference type="PRINTS" id="PR00793">
    <property type="entry name" value="PROAMNOPTASE"/>
</dbReference>
<dbReference type="EMBL" id="BOOW01000011">
    <property type="protein sequence ID" value="GII91732.1"/>
    <property type="molecule type" value="Genomic_DNA"/>
</dbReference>
<evidence type="ECO:0000256" key="2">
    <source>
        <dbReference type="ARBA" id="ARBA00022801"/>
    </source>
</evidence>
<dbReference type="RefSeq" id="WP_204023768.1">
    <property type="nucleotide sequence ID" value="NZ_BOOW01000011.1"/>
</dbReference>
<protein>
    <submittedName>
        <fullName evidence="4">Hydrolase</fullName>
    </submittedName>
</protein>
<dbReference type="InterPro" id="IPR000073">
    <property type="entry name" value="AB_hydrolase_1"/>
</dbReference>
<keyword evidence="5" id="KW-1185">Reference proteome</keyword>
<feature type="domain" description="AB hydrolase-1" evidence="3">
    <location>
        <begin position="22"/>
        <end position="262"/>
    </location>
</feature>
<dbReference type="InterPro" id="IPR029058">
    <property type="entry name" value="AB_hydrolase_fold"/>
</dbReference>
<evidence type="ECO:0000256" key="1">
    <source>
        <dbReference type="ARBA" id="ARBA00010088"/>
    </source>
</evidence>
<organism evidence="4 5">
    <name type="scientific">Sinosporangium siamense</name>
    <dbReference type="NCBI Taxonomy" id="1367973"/>
    <lineage>
        <taxon>Bacteria</taxon>
        <taxon>Bacillati</taxon>
        <taxon>Actinomycetota</taxon>
        <taxon>Actinomycetes</taxon>
        <taxon>Streptosporangiales</taxon>
        <taxon>Streptosporangiaceae</taxon>
        <taxon>Sinosporangium</taxon>
    </lineage>
</organism>
<dbReference type="Gene3D" id="3.40.50.1820">
    <property type="entry name" value="alpha/beta hydrolase"/>
    <property type="match status" value="1"/>
</dbReference>
<accession>A0A919RDK0</accession>
<evidence type="ECO:0000313" key="4">
    <source>
        <dbReference type="EMBL" id="GII91732.1"/>
    </source>
</evidence>
<dbReference type="GO" id="GO:0006508">
    <property type="term" value="P:proteolysis"/>
    <property type="evidence" value="ECO:0007669"/>
    <property type="project" value="InterPro"/>
</dbReference>
<evidence type="ECO:0000259" key="3">
    <source>
        <dbReference type="Pfam" id="PF00561"/>
    </source>
</evidence>
<dbReference type="GO" id="GO:0004177">
    <property type="term" value="F:aminopeptidase activity"/>
    <property type="evidence" value="ECO:0007669"/>
    <property type="project" value="UniProtKB-EC"/>
</dbReference>
<comment type="caution">
    <text evidence="4">The sequence shown here is derived from an EMBL/GenBank/DDBJ whole genome shotgun (WGS) entry which is preliminary data.</text>
</comment>
<gene>
    <name evidence="4" type="ORF">Ssi02_19630</name>
</gene>
<dbReference type="SUPFAM" id="SSF53474">
    <property type="entry name" value="alpha/beta-Hydrolases"/>
    <property type="match status" value="1"/>
</dbReference>
<dbReference type="Pfam" id="PF00561">
    <property type="entry name" value="Abhydrolase_1"/>
    <property type="match status" value="1"/>
</dbReference>
<dbReference type="GO" id="GO:0016020">
    <property type="term" value="C:membrane"/>
    <property type="evidence" value="ECO:0007669"/>
    <property type="project" value="TreeGrafter"/>
</dbReference>
<keyword evidence="2 4" id="KW-0378">Hydrolase</keyword>
<evidence type="ECO:0000313" key="5">
    <source>
        <dbReference type="Proteomes" id="UP000606172"/>
    </source>
</evidence>
<dbReference type="PANTHER" id="PTHR43798">
    <property type="entry name" value="MONOACYLGLYCEROL LIPASE"/>
    <property type="match status" value="1"/>
</dbReference>
<dbReference type="InterPro" id="IPR050266">
    <property type="entry name" value="AB_hydrolase_sf"/>
</dbReference>
<dbReference type="PRINTS" id="PR00111">
    <property type="entry name" value="ABHYDROLASE"/>
</dbReference>
<comment type="similarity">
    <text evidence="1">Belongs to the peptidase S33 family.</text>
</comment>
<proteinExistence type="inferred from homology"/>